<dbReference type="PANTHER" id="PTHR30531">
    <property type="entry name" value="FLAGELLAR BIOSYNTHETIC PROTEIN FLHB"/>
    <property type="match status" value="1"/>
</dbReference>
<proteinExistence type="inferred from homology"/>
<dbReference type="InterPro" id="IPR006135">
    <property type="entry name" value="T3SS_substrate_exporter"/>
</dbReference>
<evidence type="ECO:0000256" key="3">
    <source>
        <dbReference type="ARBA" id="ARBA00022475"/>
    </source>
</evidence>
<dbReference type="GO" id="GO:0009306">
    <property type="term" value="P:protein secretion"/>
    <property type="evidence" value="ECO:0007669"/>
    <property type="project" value="InterPro"/>
</dbReference>
<dbReference type="OrthoDB" id="9807950at2"/>
<keyword evidence="9" id="KW-1185">Reference proteome</keyword>
<dbReference type="InterPro" id="IPR029025">
    <property type="entry name" value="T3SS_substrate_exporter_C"/>
</dbReference>
<feature type="transmembrane region" description="Helical" evidence="7">
    <location>
        <begin position="28"/>
        <end position="49"/>
    </location>
</feature>
<feature type="transmembrane region" description="Helical" evidence="7">
    <location>
        <begin position="178"/>
        <end position="201"/>
    </location>
</feature>
<dbReference type="Pfam" id="PF01312">
    <property type="entry name" value="Bac_export_2"/>
    <property type="match status" value="1"/>
</dbReference>
<dbReference type="SUPFAM" id="SSF160544">
    <property type="entry name" value="EscU C-terminal domain-like"/>
    <property type="match status" value="1"/>
</dbReference>
<reference evidence="8 9" key="1">
    <citation type="submission" date="2019-03" db="EMBL/GenBank/DDBJ databases">
        <title>Genomic Encyclopedia of Type Strains, Phase III (KMG-III): the genomes of soil and plant-associated and newly described type strains.</title>
        <authorList>
            <person name="Whitman W."/>
        </authorList>
    </citation>
    <scope>NUCLEOTIDE SEQUENCE [LARGE SCALE GENOMIC DNA]</scope>
    <source>
        <strain evidence="8 9">LMG 29544</strain>
    </source>
</reference>
<dbReference type="AlphaFoldDB" id="A0A4R8LKW0"/>
<name>A0A4R8LKW0_9BURK</name>
<evidence type="ECO:0000256" key="6">
    <source>
        <dbReference type="ARBA" id="ARBA00023136"/>
    </source>
</evidence>
<gene>
    <name evidence="8" type="ORF">BX592_115131</name>
</gene>
<evidence type="ECO:0000256" key="5">
    <source>
        <dbReference type="ARBA" id="ARBA00022989"/>
    </source>
</evidence>
<dbReference type="Gene3D" id="3.40.1690.10">
    <property type="entry name" value="secretion proteins EscU"/>
    <property type="match status" value="1"/>
</dbReference>
<keyword evidence="6 7" id="KW-0472">Membrane</keyword>
<dbReference type="NCBIfam" id="TIGR01404">
    <property type="entry name" value="FlhB_rel_III"/>
    <property type="match status" value="1"/>
</dbReference>
<evidence type="ECO:0000313" key="8">
    <source>
        <dbReference type="EMBL" id="TDY45164.1"/>
    </source>
</evidence>
<accession>A0A4R8LKW0</accession>
<dbReference type="PRINTS" id="PR00950">
    <property type="entry name" value="TYPE3IMSPROT"/>
</dbReference>
<dbReference type="PANTHER" id="PTHR30531:SF12">
    <property type="entry name" value="FLAGELLAR BIOSYNTHETIC PROTEIN FLHB"/>
    <property type="match status" value="1"/>
</dbReference>
<evidence type="ECO:0000256" key="4">
    <source>
        <dbReference type="ARBA" id="ARBA00022692"/>
    </source>
</evidence>
<keyword evidence="4 7" id="KW-0812">Transmembrane</keyword>
<evidence type="ECO:0000256" key="1">
    <source>
        <dbReference type="ARBA" id="ARBA00004651"/>
    </source>
</evidence>
<feature type="transmembrane region" description="Helical" evidence="7">
    <location>
        <begin position="143"/>
        <end position="166"/>
    </location>
</feature>
<feature type="transmembrane region" description="Helical" evidence="7">
    <location>
        <begin position="76"/>
        <end position="101"/>
    </location>
</feature>
<dbReference type="EMBL" id="SORE01000015">
    <property type="protein sequence ID" value="TDY45164.1"/>
    <property type="molecule type" value="Genomic_DNA"/>
</dbReference>
<dbReference type="GO" id="GO:0005886">
    <property type="term" value="C:plasma membrane"/>
    <property type="evidence" value="ECO:0007669"/>
    <property type="project" value="UniProtKB-SubCell"/>
</dbReference>
<organism evidence="8 9">
    <name type="scientific">Paraburkholderia rhizosphaerae</name>
    <dbReference type="NCBI Taxonomy" id="480658"/>
    <lineage>
        <taxon>Bacteria</taxon>
        <taxon>Pseudomonadati</taxon>
        <taxon>Pseudomonadota</taxon>
        <taxon>Betaproteobacteria</taxon>
        <taxon>Burkholderiales</taxon>
        <taxon>Burkholderiaceae</taxon>
        <taxon>Paraburkholderia</taxon>
    </lineage>
</organism>
<comment type="caution">
    <text evidence="8">The sequence shown here is derived from an EMBL/GenBank/DDBJ whole genome shotgun (WGS) entry which is preliminary data.</text>
</comment>
<keyword evidence="5 7" id="KW-1133">Transmembrane helix</keyword>
<dbReference type="InterPro" id="IPR006307">
    <property type="entry name" value="BsaZ-like"/>
</dbReference>
<evidence type="ECO:0000256" key="2">
    <source>
        <dbReference type="ARBA" id="ARBA00010690"/>
    </source>
</evidence>
<protein>
    <submittedName>
        <fullName evidence="8">Type III secretion protein U</fullName>
    </submittedName>
</protein>
<keyword evidence="3" id="KW-1003">Cell membrane</keyword>
<comment type="subcellular location">
    <subcellularLocation>
        <location evidence="1">Cell membrane</location>
        <topology evidence="1">Multi-pass membrane protein</topology>
    </subcellularLocation>
</comment>
<dbReference type="RefSeq" id="WP_134193808.1">
    <property type="nucleotide sequence ID" value="NZ_JBHLUW010000059.1"/>
</dbReference>
<sequence>MSEKTEKPTAKKLKDARKKGSVSKSTDLISSATLLAMVLAFHAGSSWLLDSMREMITIALDFTVSDRTTQALTSSLFHLLGMGVLVCVPLAALGMLAAVLASAAQVGFKVSLEPVMPKLSSINPATGIKRVFSKRSLVDLVKMTIKAIVLIVVLWKTIMGLFPLVTQALYEPLPRLSAVLWSGLLRVLSVGFVLYLVIGALDWKLQHMMFIISQRMSKDEIKRERKNQDGDPKMKHERKQRAKELLRGDPRPAAVARANVMVVNPTHYAVALRYAPNEHPLPVVVASGVDADAATLRRLANEFDVPIVANPPVARALYRVDVSSAIPEDLFEVVAAILRWVESVGAGRKTGDAALPASPPLHNPL</sequence>
<comment type="similarity">
    <text evidence="2">Belongs to the type III secretion exporter family.</text>
</comment>
<dbReference type="Proteomes" id="UP000295509">
    <property type="component" value="Unassembled WGS sequence"/>
</dbReference>
<evidence type="ECO:0000313" key="9">
    <source>
        <dbReference type="Proteomes" id="UP000295509"/>
    </source>
</evidence>
<evidence type="ECO:0000256" key="7">
    <source>
        <dbReference type="SAM" id="Phobius"/>
    </source>
</evidence>